<keyword evidence="3 10" id="KW-0963">Cytoplasm</keyword>
<proteinExistence type="inferred from homology"/>
<comment type="function">
    <text evidence="10">Bifunctional inositol kinase that acts in concert with the IP6K kinases to synthesize the diphosphate group-containing inositol pyrophosphates diphosphoinositol pentakisphosphate, PP-InsP5, and bis-diphosphoinositol tetrakisphosphate, (PP)2-InsP4. PP-InsP5 and (PP)2-InsP4, also respectively called InsP7 and InsP8, may regulate a variety of cellular processes, including apoptosis, vesicle trafficking, cytoskeletal dynamics, and exocytosis. Phosphorylates inositol hexakisphosphate (InsP6).</text>
</comment>
<dbReference type="SUPFAM" id="SSF53254">
    <property type="entry name" value="Phosphoglycerate mutase-like"/>
    <property type="match status" value="1"/>
</dbReference>
<dbReference type="FunFam" id="3.30.470.20:FF:000003">
    <property type="entry name" value="Inositol hexakisphosphate and diphosphoinositol-pentakisphosphate kinase"/>
    <property type="match status" value="1"/>
</dbReference>
<dbReference type="PROSITE" id="PS00616">
    <property type="entry name" value="HIS_ACID_PHOSPHAT_1"/>
    <property type="match status" value="1"/>
</dbReference>
<feature type="domain" description="VIP1 N-terminal" evidence="12">
    <location>
        <begin position="104"/>
        <end position="193"/>
    </location>
</feature>
<keyword evidence="14" id="KW-1185">Reference proteome</keyword>
<evidence type="ECO:0000259" key="12">
    <source>
        <dbReference type="Pfam" id="PF18086"/>
    </source>
</evidence>
<evidence type="ECO:0000256" key="6">
    <source>
        <dbReference type="ARBA" id="ARBA00022777"/>
    </source>
</evidence>
<evidence type="ECO:0000256" key="9">
    <source>
        <dbReference type="ARBA" id="ARBA00034629"/>
    </source>
</evidence>
<keyword evidence="5 10" id="KW-0547">Nucleotide-binding</keyword>
<evidence type="ECO:0000256" key="7">
    <source>
        <dbReference type="ARBA" id="ARBA00022840"/>
    </source>
</evidence>
<keyword evidence="6 10" id="KW-0418">Kinase</keyword>
<dbReference type="InterPro" id="IPR029033">
    <property type="entry name" value="His_PPase_superfam"/>
</dbReference>
<evidence type="ECO:0000256" key="4">
    <source>
        <dbReference type="ARBA" id="ARBA00022679"/>
    </source>
</evidence>
<dbReference type="EC" id="2.7.4.24" evidence="10"/>
<dbReference type="Gene3D" id="3.40.50.11950">
    <property type="match status" value="1"/>
</dbReference>
<accession>A0A267DV32</accession>
<dbReference type="EMBL" id="NIVC01003117">
    <property type="protein sequence ID" value="PAA53170.1"/>
    <property type="molecule type" value="Genomic_DNA"/>
</dbReference>
<keyword evidence="4 10" id="KW-0808">Transferase</keyword>
<dbReference type="InterPro" id="IPR000560">
    <property type="entry name" value="His_Pase_clade-2"/>
</dbReference>
<dbReference type="PANTHER" id="PTHR12750">
    <property type="entry name" value="DIPHOSPHOINOSITOL PENTAKISPHOSPHATE KINASE"/>
    <property type="match status" value="1"/>
</dbReference>
<evidence type="ECO:0000256" key="5">
    <source>
        <dbReference type="ARBA" id="ARBA00022741"/>
    </source>
</evidence>
<dbReference type="Gene3D" id="3.30.470.20">
    <property type="entry name" value="ATP-grasp fold, B domain"/>
    <property type="match status" value="1"/>
</dbReference>
<dbReference type="InterPro" id="IPR040557">
    <property type="entry name" value="VIP1_N"/>
</dbReference>
<evidence type="ECO:0000256" key="2">
    <source>
        <dbReference type="ARBA" id="ARBA00005609"/>
    </source>
</evidence>
<protein>
    <recommendedName>
        <fullName evidence="10">Inositol hexakisphosphate and diphosphoinositol-pentakisphosphate kinase</fullName>
        <ecNumber evidence="10">2.7.4.24</ecNumber>
    </recommendedName>
</protein>
<dbReference type="GO" id="GO:0032958">
    <property type="term" value="P:inositol phosphate biosynthetic process"/>
    <property type="evidence" value="ECO:0007669"/>
    <property type="project" value="TreeGrafter"/>
</dbReference>
<dbReference type="Gene3D" id="3.40.50.1240">
    <property type="entry name" value="Phosphoglycerate mutase-like"/>
    <property type="match status" value="1"/>
</dbReference>
<dbReference type="SUPFAM" id="SSF56059">
    <property type="entry name" value="Glutathione synthetase ATP-binding domain-like"/>
    <property type="match status" value="1"/>
</dbReference>
<evidence type="ECO:0000313" key="13">
    <source>
        <dbReference type="EMBL" id="PAA53170.1"/>
    </source>
</evidence>
<feature type="compositionally biased region" description="Basic and acidic residues" evidence="11">
    <location>
        <begin position="1176"/>
        <end position="1186"/>
    </location>
</feature>
<feature type="region of interest" description="Disordered" evidence="11">
    <location>
        <begin position="1052"/>
        <end position="1071"/>
    </location>
</feature>
<dbReference type="CDD" id="cd07061">
    <property type="entry name" value="HP_HAP_like"/>
    <property type="match status" value="1"/>
</dbReference>
<evidence type="ECO:0000256" key="3">
    <source>
        <dbReference type="ARBA" id="ARBA00022490"/>
    </source>
</evidence>
<comment type="catalytic activity">
    <reaction evidence="8">
        <text>5-diphospho-1D-myo-inositol 1,2,3,4,6-pentakisphosphate + ATP + H(+) = 1,5-bis(diphospho)-1D-myo-inositol 2,3,4,6-tetrakisphosphate + ADP</text>
        <dbReference type="Rhea" id="RHEA:10276"/>
        <dbReference type="ChEBI" id="CHEBI:15378"/>
        <dbReference type="ChEBI" id="CHEBI:30616"/>
        <dbReference type="ChEBI" id="CHEBI:58628"/>
        <dbReference type="ChEBI" id="CHEBI:77983"/>
        <dbReference type="ChEBI" id="CHEBI:456216"/>
        <dbReference type="EC" id="2.7.4.24"/>
    </reaction>
    <physiologicalReaction direction="left-to-right" evidence="8">
        <dbReference type="Rhea" id="RHEA:10277"/>
    </physiologicalReaction>
</comment>
<dbReference type="PANTHER" id="PTHR12750:SF9">
    <property type="entry name" value="INOSITOL HEXAKISPHOSPHATE AND DIPHOSPHOINOSITOL-PENTAKISPHOSPHATE KINASE"/>
    <property type="match status" value="1"/>
</dbReference>
<evidence type="ECO:0000256" key="11">
    <source>
        <dbReference type="SAM" id="MobiDB-lite"/>
    </source>
</evidence>
<feature type="region of interest" description="Disordered" evidence="11">
    <location>
        <begin position="1245"/>
        <end position="1339"/>
    </location>
</feature>
<feature type="compositionally biased region" description="Polar residues" evidence="11">
    <location>
        <begin position="1308"/>
        <end position="1321"/>
    </location>
</feature>
<dbReference type="Pfam" id="PF00328">
    <property type="entry name" value="His_Phos_2"/>
    <property type="match status" value="1"/>
</dbReference>
<feature type="region of interest" description="Disordered" evidence="11">
    <location>
        <begin position="1110"/>
        <end position="1193"/>
    </location>
</feature>
<dbReference type="STRING" id="282301.A0A267DV32"/>
<dbReference type="GO" id="GO:0052723">
    <property type="term" value="F:inositol hexakisphosphate 1-kinase activity"/>
    <property type="evidence" value="ECO:0007669"/>
    <property type="project" value="RHEA"/>
</dbReference>
<comment type="similarity">
    <text evidence="2 10">Belongs to the histidine acid phosphatase family. VIP1 subfamily.</text>
</comment>
<comment type="caution">
    <text evidence="13">The sequence shown here is derived from an EMBL/GenBank/DDBJ whole genome shotgun (WGS) entry which is preliminary data.</text>
</comment>
<feature type="compositionally biased region" description="Polar residues" evidence="11">
    <location>
        <begin position="42"/>
        <end position="55"/>
    </location>
</feature>
<feature type="compositionally biased region" description="Gly residues" evidence="11">
    <location>
        <begin position="987"/>
        <end position="996"/>
    </location>
</feature>
<feature type="compositionally biased region" description="Low complexity" evidence="11">
    <location>
        <begin position="1116"/>
        <end position="1128"/>
    </location>
</feature>
<feature type="compositionally biased region" description="Low complexity" evidence="11">
    <location>
        <begin position="1282"/>
        <end position="1297"/>
    </location>
</feature>
<organism evidence="13 14">
    <name type="scientific">Macrostomum lignano</name>
    <dbReference type="NCBI Taxonomy" id="282301"/>
    <lineage>
        <taxon>Eukaryota</taxon>
        <taxon>Metazoa</taxon>
        <taxon>Spiralia</taxon>
        <taxon>Lophotrochozoa</taxon>
        <taxon>Platyhelminthes</taxon>
        <taxon>Rhabditophora</taxon>
        <taxon>Macrostomorpha</taxon>
        <taxon>Macrostomida</taxon>
        <taxon>Macrostomidae</taxon>
        <taxon>Macrostomum</taxon>
    </lineage>
</organism>
<dbReference type="OrthoDB" id="18042at2759"/>
<feature type="compositionally biased region" description="Polar residues" evidence="11">
    <location>
        <begin position="1245"/>
        <end position="1256"/>
    </location>
</feature>
<dbReference type="GO" id="GO:0006020">
    <property type="term" value="P:inositol metabolic process"/>
    <property type="evidence" value="ECO:0007669"/>
    <property type="project" value="TreeGrafter"/>
</dbReference>
<name>A0A267DV32_9PLAT</name>
<feature type="region of interest" description="Disordered" evidence="11">
    <location>
        <begin position="959"/>
        <end position="1047"/>
    </location>
</feature>
<dbReference type="GO" id="GO:0005829">
    <property type="term" value="C:cytosol"/>
    <property type="evidence" value="ECO:0007669"/>
    <property type="project" value="UniProtKB-SubCell"/>
</dbReference>
<keyword evidence="7 10" id="KW-0067">ATP-binding</keyword>
<feature type="compositionally biased region" description="Polar residues" evidence="11">
    <location>
        <begin position="16"/>
        <end position="34"/>
    </location>
</feature>
<feature type="compositionally biased region" description="Basic and acidic residues" evidence="11">
    <location>
        <begin position="1"/>
        <end position="14"/>
    </location>
</feature>
<feature type="compositionally biased region" description="Polar residues" evidence="11">
    <location>
        <begin position="1015"/>
        <end position="1047"/>
    </location>
</feature>
<gene>
    <name evidence="13" type="ORF">BOX15_Mlig018866g2</name>
</gene>
<dbReference type="GO" id="GO:0033857">
    <property type="term" value="F:5-diphosphoinositol pentakisphosphate 1-kinase activity"/>
    <property type="evidence" value="ECO:0007669"/>
    <property type="project" value="TreeGrafter"/>
</dbReference>
<dbReference type="InterPro" id="IPR033379">
    <property type="entry name" value="Acid_Pase_AS"/>
</dbReference>
<evidence type="ECO:0000256" key="1">
    <source>
        <dbReference type="ARBA" id="ARBA00004514"/>
    </source>
</evidence>
<evidence type="ECO:0000256" key="8">
    <source>
        <dbReference type="ARBA" id="ARBA00033696"/>
    </source>
</evidence>
<feature type="region of interest" description="Disordered" evidence="11">
    <location>
        <begin position="1"/>
        <end position="96"/>
    </location>
</feature>
<dbReference type="Pfam" id="PF18086">
    <property type="entry name" value="PPIP5K2_N"/>
    <property type="match status" value="1"/>
</dbReference>
<dbReference type="Proteomes" id="UP000215902">
    <property type="component" value="Unassembled WGS sequence"/>
</dbReference>
<dbReference type="InterPro" id="IPR037446">
    <property type="entry name" value="His_Pase_VIP1"/>
</dbReference>
<comment type="catalytic activity">
    <reaction evidence="9">
        <text>1D-myo-inositol hexakisphosphate + ATP = 1-diphospho-1D-myo-inositol 2,3,4,5,6-pentakisphosphate + ADP</text>
        <dbReference type="Rhea" id="RHEA:37459"/>
        <dbReference type="ChEBI" id="CHEBI:30616"/>
        <dbReference type="ChEBI" id="CHEBI:58130"/>
        <dbReference type="ChEBI" id="CHEBI:74946"/>
        <dbReference type="ChEBI" id="CHEBI:456216"/>
        <dbReference type="EC" id="2.7.4.24"/>
    </reaction>
    <physiologicalReaction direction="left-to-right" evidence="9">
        <dbReference type="Rhea" id="RHEA:37460"/>
    </physiologicalReaction>
</comment>
<sequence length="1400" mass="154677">MATEPDVNKAELGAEHSQQGHSSSNQAATGTGTEASPAKSPAKQTRFQIKVVNTSCEHRRSGSIEPTAATKSGTAAADGRSRSIGSRCTSQPPTPKMPGCSRPILLGLCAMAKKVKSKPMTAILTRLCRFPYIRLIIFEESVILNSEIEDWPVVDALISFYSNGFPLDKAIRYADLHKPYLVNDLRSQYILMDRQKVYRVLQERDIPVVRHAVYNWSAESESSSPGLVEQDDSISVNGVAFQKPFVEKPLDAEDHNIHIYFPSSAGGGSVRLFRKIGDRSSTYHSDSRVRNHGSYVYEDFMATDGTDVKVYAIGKDYAHAEARKSPALDGKVERDPEGKEMRYPIILSAKEKIIAKKVVEAFNQNVCGFDLLRANGVSYVCDVNGFSFVKSSKKYYDDCAFMLGVMVTSAIAPSLSLSINYPKMDKPPLIRTTFGTVMELRCVIAVIRHGDRTPKQKVKVEVFHSRFFSLFNRHRVTPTEAKLKKPTVMQELLDVVRELLQVIAENPHHHGIKENRLKLKQVRQVLEMYGHFSGINRKAQLKFTPKKGHESMTDPPEPASRDTGHLLLVLKWGGELTDEGRSQAEKLGRAFRVIYPGGESYSQKDGLGLLRLHSTYRHDLKIYASDEGRVQTTAAAFAKGFLDLEGPLTPILVQMVKSAHTNGLLDSDNDATQYMAVVKEKIKASLEVDRNWTESDVKQLAPDRTASLLQAMYSIANPARVCCKMHACMQAICDRLEKRSKDPHWARFQLYHDETWDMALQRWRKLVKDFRSGNNSGQFVFSKVPDIYDNIKYDLMHNDRVLLDLDEAWRLYLMARSMADIVVPSEYGITREEKLVIAQRICTPLLKKILADTQYTSILDVDDCCSTRLNTAYSLDVSSPERFVRTRLYFTSESHIHSLLTVLRFGGLIDPARDPQWARAMQYCDAVPELNYLTQIVFMIYENPQQELGSENRFHVELHFSPGSVNPEPLHQQHQPESPPTPPAHLGGSGKFGGGFRPKAGNGNCGDGDRKRRSNQQQQGRTLGNSGNSQGPSESDTDHSVCSTPRSTTFAEFPSAATTPSKSSATSAAAPQQVGRFEMSLPASSSSAASSVGEQKLASNMATLVVVSDEGGGQVSGDSVSNGGSSNQASPLRHISRDRQLSGRRRGQGAKGGGKSSGDSDPANRPRQNSWSEASAPDHRSGRETPSEGADFLDVTSFAPGSYDTYHGSQDFRRVFGCVNFKGLMPAQPLALHLFSTNLIRSGLSDPQLQQPSDQGSPCCRGASPAGVRSSSADLLTPDAQLSPSIQSESSPLPSSSSDRRRQDQSSATSIEGCNLQTLSSVDAEESEETPTAADADDDELEAVGQSRLDTAPCVPEIFPLETLHNSLTLRQLELFLHRFTRVKLQTPWSSRRHSLKTEN</sequence>
<reference evidence="13 14" key="1">
    <citation type="submission" date="2017-06" db="EMBL/GenBank/DDBJ databases">
        <title>A platform for efficient transgenesis in Macrostomum lignano, a flatworm model organism for stem cell research.</title>
        <authorList>
            <person name="Berezikov E."/>
        </authorList>
    </citation>
    <scope>NUCLEOTIDE SEQUENCE [LARGE SCALE GENOMIC DNA]</scope>
    <source>
        <strain evidence="13">DV1</strain>
        <tissue evidence="13">Whole organism</tissue>
    </source>
</reference>
<feature type="compositionally biased region" description="Low complexity" evidence="11">
    <location>
        <begin position="1054"/>
        <end position="1071"/>
    </location>
</feature>
<comment type="subcellular location">
    <subcellularLocation>
        <location evidence="1 10">Cytoplasm</location>
        <location evidence="1 10">Cytosol</location>
    </subcellularLocation>
</comment>
<dbReference type="GO" id="GO:0005524">
    <property type="term" value="F:ATP binding"/>
    <property type="evidence" value="ECO:0007669"/>
    <property type="project" value="UniProtKB-KW"/>
</dbReference>
<evidence type="ECO:0000313" key="14">
    <source>
        <dbReference type="Proteomes" id="UP000215902"/>
    </source>
</evidence>
<feature type="compositionally biased region" description="Acidic residues" evidence="11">
    <location>
        <begin position="1323"/>
        <end position="1339"/>
    </location>
</feature>
<evidence type="ECO:0000256" key="10">
    <source>
        <dbReference type="RuleBase" id="RU365032"/>
    </source>
</evidence>